<dbReference type="STRING" id="1678840.ATC1_12476"/>
<evidence type="ECO:0000313" key="4">
    <source>
        <dbReference type="Proteomes" id="UP000053370"/>
    </source>
</evidence>
<name>A0A0K8PB98_9CHLR</name>
<dbReference type="Proteomes" id="UP000053370">
    <property type="component" value="Unassembled WGS sequence"/>
</dbReference>
<dbReference type="Gene3D" id="3.40.50.720">
    <property type="entry name" value="NAD(P)-binding Rossmann-like Domain"/>
    <property type="match status" value="1"/>
</dbReference>
<dbReference type="SUPFAM" id="SSF55347">
    <property type="entry name" value="Glyceraldehyde-3-phosphate dehydrogenase-like, C-terminal domain"/>
    <property type="match status" value="1"/>
</dbReference>
<evidence type="ECO:0000313" key="3">
    <source>
        <dbReference type="EMBL" id="GAP39937.1"/>
    </source>
</evidence>
<dbReference type="InterPro" id="IPR000683">
    <property type="entry name" value="Gfo/Idh/MocA-like_OxRdtase_N"/>
</dbReference>
<protein>
    <submittedName>
        <fullName evidence="3">Predicted dehydrogenase</fullName>
    </submittedName>
</protein>
<dbReference type="InterPro" id="IPR051450">
    <property type="entry name" value="Gfo/Idh/MocA_Oxidoreductases"/>
</dbReference>
<accession>A0A0K8PB98</accession>
<dbReference type="SUPFAM" id="SSF51735">
    <property type="entry name" value="NAD(P)-binding Rossmann-fold domains"/>
    <property type="match status" value="1"/>
</dbReference>
<dbReference type="PANTHER" id="PTHR43377:SF1">
    <property type="entry name" value="BILIVERDIN REDUCTASE A"/>
    <property type="match status" value="1"/>
</dbReference>
<dbReference type="InterPro" id="IPR055170">
    <property type="entry name" value="GFO_IDH_MocA-like_dom"/>
</dbReference>
<feature type="domain" description="Gfo/Idh/MocA-like oxidoreductase N-terminal" evidence="1">
    <location>
        <begin position="6"/>
        <end position="121"/>
    </location>
</feature>
<dbReference type="PANTHER" id="PTHR43377">
    <property type="entry name" value="BILIVERDIN REDUCTASE A"/>
    <property type="match status" value="1"/>
</dbReference>
<dbReference type="GO" id="GO:0000166">
    <property type="term" value="F:nucleotide binding"/>
    <property type="evidence" value="ECO:0007669"/>
    <property type="project" value="InterPro"/>
</dbReference>
<dbReference type="AlphaFoldDB" id="A0A0K8PB98"/>
<sequence length="338" mass="37739">MKTYAVAIIGAGMISKSHIAAINNLPNAKCVAITDIIHEKAQAAAQKVNCPCFTDAKEMLEKVPEIDVCILSLPTYIHSDYVSLCAEYGKATLCEKPLEMTVEKAERIRSVVQKTGIIYMTAQVVRFWTGYREIKEMMKNGEFGDIYMSYFSRCSEPQKWGNDWLFDPVTGGGAMYDMLVHDIDFMNYLYGPAESVYTVATKSDTNCYNNVFASLIYSGGAKGVAETSFTMKTGYPFTMTAKIMGSKATAEYIYSAGYDINQRNGAIAVLKLFRDGKTPEIINVEQYDAYTKQLAYFLDCVDRGVQPDIVTLDQSVEVIRTIDAIRRSADTNSIIRLR</sequence>
<organism evidence="3">
    <name type="scientific">Flexilinea flocculi</name>
    <dbReference type="NCBI Taxonomy" id="1678840"/>
    <lineage>
        <taxon>Bacteria</taxon>
        <taxon>Bacillati</taxon>
        <taxon>Chloroflexota</taxon>
        <taxon>Anaerolineae</taxon>
        <taxon>Anaerolineales</taxon>
        <taxon>Anaerolineaceae</taxon>
        <taxon>Flexilinea</taxon>
    </lineage>
</organism>
<dbReference type="Pfam" id="PF01408">
    <property type="entry name" value="GFO_IDH_MocA"/>
    <property type="match status" value="1"/>
</dbReference>
<evidence type="ECO:0000259" key="1">
    <source>
        <dbReference type="Pfam" id="PF01408"/>
    </source>
</evidence>
<evidence type="ECO:0000259" key="2">
    <source>
        <dbReference type="Pfam" id="PF22725"/>
    </source>
</evidence>
<keyword evidence="4" id="KW-1185">Reference proteome</keyword>
<feature type="domain" description="GFO/IDH/MocA-like oxidoreductase" evidence="2">
    <location>
        <begin position="131"/>
        <end position="250"/>
    </location>
</feature>
<proteinExistence type="predicted"/>
<reference evidence="3" key="1">
    <citation type="journal article" date="2015" name="Genome Announc.">
        <title>Draft Genome Sequence of Anaerolineae Strain TC1, a Novel Isolate from a Methanogenic Wastewater Treatment System.</title>
        <authorList>
            <person name="Matsuura N."/>
            <person name="Tourlousse D.M."/>
            <person name="Sun L."/>
            <person name="Toyonaga M."/>
            <person name="Kuroda K."/>
            <person name="Ohashi A."/>
            <person name="Cruz R."/>
            <person name="Yamaguchi T."/>
            <person name="Sekiguchi Y."/>
        </authorList>
    </citation>
    <scope>NUCLEOTIDE SEQUENCE [LARGE SCALE GENOMIC DNA]</scope>
    <source>
        <strain evidence="3">TC1</strain>
    </source>
</reference>
<dbReference type="Pfam" id="PF22725">
    <property type="entry name" value="GFO_IDH_MocA_C3"/>
    <property type="match status" value="1"/>
</dbReference>
<dbReference type="Gene3D" id="3.30.360.10">
    <property type="entry name" value="Dihydrodipicolinate Reductase, domain 2"/>
    <property type="match status" value="1"/>
</dbReference>
<gene>
    <name evidence="3" type="ORF">ATC1_12476</name>
</gene>
<dbReference type="InterPro" id="IPR036291">
    <property type="entry name" value="NAD(P)-bd_dom_sf"/>
</dbReference>
<dbReference type="EMBL" id="DF968180">
    <property type="protein sequence ID" value="GAP39937.1"/>
    <property type="molecule type" value="Genomic_DNA"/>
</dbReference>